<evidence type="ECO:0000313" key="2">
    <source>
        <dbReference type="Proteomes" id="UP000824219"/>
    </source>
</evidence>
<comment type="caution">
    <text evidence="1">The sequence shown here is derived from an EMBL/GenBank/DDBJ whole genome shotgun (WGS) entry which is preliminary data.</text>
</comment>
<dbReference type="Proteomes" id="UP000824219">
    <property type="component" value="Linkage Group LG03"/>
</dbReference>
<dbReference type="AlphaFoldDB" id="A0A9D3P4G2"/>
<accession>A0A9D3P4G2</accession>
<sequence length="126" mass="13923">MGQSPSVRYGHVIAIKTADKPRLYDHPLSHVPKPAPLLTNQERLLALSLSSRYQSSAACLYQVSRTEEKESERLVLQLVTVSSSTCPGTLHHPPLPPRHTPINRSSSSVTSACLTLSHHQKNLRLL</sequence>
<dbReference type="EMBL" id="JAHKSW010000003">
    <property type="protein sequence ID" value="KAG7334525.1"/>
    <property type="molecule type" value="Genomic_DNA"/>
</dbReference>
<proteinExistence type="predicted"/>
<organism evidence="1 2">
    <name type="scientific">Hemibagrus wyckioides</name>
    <dbReference type="NCBI Taxonomy" id="337641"/>
    <lineage>
        <taxon>Eukaryota</taxon>
        <taxon>Metazoa</taxon>
        <taxon>Chordata</taxon>
        <taxon>Craniata</taxon>
        <taxon>Vertebrata</taxon>
        <taxon>Euteleostomi</taxon>
        <taxon>Actinopterygii</taxon>
        <taxon>Neopterygii</taxon>
        <taxon>Teleostei</taxon>
        <taxon>Ostariophysi</taxon>
        <taxon>Siluriformes</taxon>
        <taxon>Bagridae</taxon>
        <taxon>Hemibagrus</taxon>
    </lineage>
</organism>
<keyword evidence="2" id="KW-1185">Reference proteome</keyword>
<protein>
    <submittedName>
        <fullName evidence="1">Uncharacterized protein</fullName>
    </submittedName>
</protein>
<gene>
    <name evidence="1" type="ORF">KOW79_002932</name>
</gene>
<evidence type="ECO:0000313" key="1">
    <source>
        <dbReference type="EMBL" id="KAG7334525.1"/>
    </source>
</evidence>
<name>A0A9D3P4G2_9TELE</name>
<reference evidence="1 2" key="1">
    <citation type="submission" date="2021-06" db="EMBL/GenBank/DDBJ databases">
        <title>Chromosome-level genome assembly of the red-tail catfish (Hemibagrus wyckioides).</title>
        <authorList>
            <person name="Shao F."/>
        </authorList>
    </citation>
    <scope>NUCLEOTIDE SEQUENCE [LARGE SCALE GENOMIC DNA]</scope>
    <source>
        <strain evidence="1">EC202008001</strain>
        <tissue evidence="1">Blood</tissue>
    </source>
</reference>